<protein>
    <recommendedName>
        <fullName evidence="2">Anti-sigma-W factor RsiW</fullName>
    </recommendedName>
</protein>
<dbReference type="EMBL" id="BLYL01000011">
    <property type="protein sequence ID" value="GFO94886.1"/>
    <property type="molecule type" value="Genomic_DNA"/>
</dbReference>
<dbReference type="RefSeq" id="WP_055224300.1">
    <property type="nucleotide sequence ID" value="NZ_BLYL01000011.1"/>
</dbReference>
<evidence type="ECO:0000256" key="1">
    <source>
        <dbReference type="ARBA" id="ARBA00024353"/>
    </source>
</evidence>
<accession>A0AAI9K761</accession>
<feature type="transmembrane region" description="Helical" evidence="3">
    <location>
        <begin position="70"/>
        <end position="92"/>
    </location>
</feature>
<reference evidence="5" key="1">
    <citation type="submission" date="2020-06" db="EMBL/GenBank/DDBJ databases">
        <title>Characterization of fructooligosaccharide metabolism and fructooligosaccharide-degrading enzymes in human commensal butyrate producers.</title>
        <authorList>
            <person name="Tanno H."/>
            <person name="Fujii T."/>
            <person name="Hirano K."/>
            <person name="Maeno S."/>
            <person name="Tonozuka T."/>
            <person name="Sakamoto M."/>
            <person name="Ohkuma M."/>
            <person name="Tochio T."/>
            <person name="Endo A."/>
        </authorList>
    </citation>
    <scope>NUCLEOTIDE SEQUENCE</scope>
    <source>
        <strain evidence="5">JCM 31265</strain>
    </source>
</reference>
<dbReference type="Pfam" id="PF13490">
    <property type="entry name" value="zf-HC2"/>
    <property type="match status" value="1"/>
</dbReference>
<dbReference type="InterPro" id="IPR041916">
    <property type="entry name" value="Anti_sigma_zinc_sf"/>
</dbReference>
<dbReference type="AlphaFoldDB" id="A0AAI9K761"/>
<evidence type="ECO:0000259" key="4">
    <source>
        <dbReference type="Pfam" id="PF13490"/>
    </source>
</evidence>
<name>A0AAI9K761_9FIRM</name>
<comment type="similarity">
    <text evidence="1">Belongs to the zinc-associated anti-sigma factor (ZAS) superfamily. Anti-sigma-W factor family.</text>
</comment>
<evidence type="ECO:0000313" key="6">
    <source>
        <dbReference type="Proteomes" id="UP000660047"/>
    </source>
</evidence>
<evidence type="ECO:0000313" key="5">
    <source>
        <dbReference type="EMBL" id="GFO94886.1"/>
    </source>
</evidence>
<dbReference type="InterPro" id="IPR027383">
    <property type="entry name" value="Znf_put"/>
</dbReference>
<sequence>MNKDCEIIKDLIPLYVDGVCSEESKAKVEEHIEHCPDCLMTVERMKSHLVLPMEDSSGVKKFKKFVNKKIRGRALAVILIFVLLWIVLNWAITCRWTEVWPKMTSEGIQQAAQVVEIDGMLYLHQNGLEGMGQIVDISTSDEMDSGVFKFYLGEQGLTSLDIFGNARSWMSSEAYQSFGGYREGAAVPQTEHEDTGSSDIYYGDEEPRVINKIVYCHKDGTVVATLWEESQNLPILNSEK</sequence>
<feature type="domain" description="Putative zinc-finger" evidence="4">
    <location>
        <begin position="5"/>
        <end position="38"/>
    </location>
</feature>
<dbReference type="Gene3D" id="1.10.10.1320">
    <property type="entry name" value="Anti-sigma factor, zinc-finger domain"/>
    <property type="match status" value="1"/>
</dbReference>
<evidence type="ECO:0000256" key="3">
    <source>
        <dbReference type="SAM" id="Phobius"/>
    </source>
</evidence>
<keyword evidence="3" id="KW-0472">Membrane</keyword>
<keyword evidence="3" id="KW-1133">Transmembrane helix</keyword>
<proteinExistence type="inferred from homology"/>
<gene>
    <name evidence="5" type="ORF">COEU31_19320</name>
</gene>
<comment type="caution">
    <text evidence="5">The sequence shown here is derived from an EMBL/GenBank/DDBJ whole genome shotgun (WGS) entry which is preliminary data.</text>
</comment>
<keyword evidence="3" id="KW-0812">Transmembrane</keyword>
<organism evidence="5 6">
    <name type="scientific">Coprococcus eutactus</name>
    <dbReference type="NCBI Taxonomy" id="33043"/>
    <lineage>
        <taxon>Bacteria</taxon>
        <taxon>Bacillati</taxon>
        <taxon>Bacillota</taxon>
        <taxon>Clostridia</taxon>
        <taxon>Lachnospirales</taxon>
        <taxon>Lachnospiraceae</taxon>
        <taxon>Coprococcus</taxon>
    </lineage>
</organism>
<evidence type="ECO:0000256" key="2">
    <source>
        <dbReference type="ARBA" id="ARBA00024438"/>
    </source>
</evidence>
<dbReference type="Proteomes" id="UP000660047">
    <property type="component" value="Unassembled WGS sequence"/>
</dbReference>